<keyword evidence="3" id="KW-1185">Reference proteome</keyword>
<sequence>MKQMREPIKNVALAALVLISLLFSLGIWSNTPQYEATDDQPQYASNIGISDPSFYRSFESVTNPRDIVLHFGEQKHTVFVPGQPSYVEAMDLLHKSTFFETVLTNDYGEAEWRKIINELPGFQLDFDATLPAPTLGDSGLLKFNTQIDPAMQVQSIYLFHLPEEADFHALIYGGPDGRNYIARVEMPRDRMNKLLEVGRSAPAYGMFGQSIHKNFYLPLNAISLQNYALELNLETHNQSLVDSFFLDKSLTSRVLEKDGSQIVTDGSRSVRVGALDKIIEYRNLAVDRTSVRRSDGEYVVVRATNFVNEHGGFTGSVLLHELDTTSMGADKKDIHDYVFRPYQNGLPVIGDLCTIDISLYRNEVAQMRRSQYSVVKAYSDKRVEIISGPELLKLVEQSVWLDRNRITNVYLAYLIGDPRDQISSLHPVWVVEQAPDRRIGMFDATTGERLRSEEGMLYGLE</sequence>
<dbReference type="Gene3D" id="3.30.310.160">
    <property type="entry name" value="YycH protein, domain 2"/>
    <property type="match status" value="1"/>
</dbReference>
<dbReference type="InterPro" id="IPR042274">
    <property type="entry name" value="YycH/YycI_2"/>
</dbReference>
<accession>A0A316DIS2</accession>
<gene>
    <name evidence="2" type="ORF">C7459_101399</name>
</gene>
<dbReference type="EMBL" id="QGGL01000001">
    <property type="protein sequence ID" value="PWK16533.1"/>
    <property type="molecule type" value="Genomic_DNA"/>
</dbReference>
<evidence type="ECO:0000313" key="3">
    <source>
        <dbReference type="Proteomes" id="UP000245634"/>
    </source>
</evidence>
<feature type="domain" description="Regulatory protein YycH" evidence="1">
    <location>
        <begin position="6"/>
        <end position="432"/>
    </location>
</feature>
<name>A0A316DIS2_9BACL</name>
<proteinExistence type="predicted"/>
<organism evidence="2 3">
    <name type="scientific">Tumebacillus permanentifrigoris</name>
    <dbReference type="NCBI Taxonomy" id="378543"/>
    <lineage>
        <taxon>Bacteria</taxon>
        <taxon>Bacillati</taxon>
        <taxon>Bacillota</taxon>
        <taxon>Bacilli</taxon>
        <taxon>Bacillales</taxon>
        <taxon>Alicyclobacillaceae</taxon>
        <taxon>Tumebacillus</taxon>
    </lineage>
</organism>
<dbReference type="RefSeq" id="WP_109685696.1">
    <property type="nucleotide sequence ID" value="NZ_QGGL01000001.1"/>
</dbReference>
<evidence type="ECO:0000259" key="1">
    <source>
        <dbReference type="Pfam" id="PF07435"/>
    </source>
</evidence>
<comment type="caution">
    <text evidence="2">The sequence shown here is derived from an EMBL/GenBank/DDBJ whole genome shotgun (WGS) entry which is preliminary data.</text>
</comment>
<dbReference type="Pfam" id="PF07435">
    <property type="entry name" value="YycH"/>
    <property type="match status" value="1"/>
</dbReference>
<dbReference type="OrthoDB" id="2382185at2"/>
<protein>
    <submittedName>
        <fullName evidence="2">Regulatory protein YycH of two-component signal transduction system YycFG</fullName>
    </submittedName>
</protein>
<dbReference type="Proteomes" id="UP000245634">
    <property type="component" value="Unassembled WGS sequence"/>
</dbReference>
<dbReference type="AlphaFoldDB" id="A0A316DIS2"/>
<dbReference type="InterPro" id="IPR009996">
    <property type="entry name" value="YycH"/>
</dbReference>
<evidence type="ECO:0000313" key="2">
    <source>
        <dbReference type="EMBL" id="PWK16533.1"/>
    </source>
</evidence>
<reference evidence="2 3" key="1">
    <citation type="submission" date="2018-05" db="EMBL/GenBank/DDBJ databases">
        <title>Genomic Encyclopedia of Type Strains, Phase IV (KMG-IV): sequencing the most valuable type-strain genomes for metagenomic binning, comparative biology and taxonomic classification.</title>
        <authorList>
            <person name="Goeker M."/>
        </authorList>
    </citation>
    <scope>NUCLEOTIDE SEQUENCE [LARGE SCALE GENOMIC DNA]</scope>
    <source>
        <strain evidence="2 3">DSM 18773</strain>
    </source>
</reference>